<evidence type="ECO:0000256" key="3">
    <source>
        <dbReference type="ARBA" id="ARBA00021840"/>
    </source>
</evidence>
<proteinExistence type="inferred from homology"/>
<organism evidence="7 8">
    <name type="scientific">Sulfitobacter faviae</name>
    <dbReference type="NCBI Taxonomy" id="1775881"/>
    <lineage>
        <taxon>Bacteria</taxon>
        <taxon>Pseudomonadati</taxon>
        <taxon>Pseudomonadota</taxon>
        <taxon>Alphaproteobacteria</taxon>
        <taxon>Rhodobacterales</taxon>
        <taxon>Roseobacteraceae</taxon>
        <taxon>Sulfitobacter</taxon>
    </lineage>
</organism>
<gene>
    <name evidence="7" type="primary">rmuC</name>
    <name evidence="7" type="ORF">T7987_15060</name>
</gene>
<protein>
    <recommendedName>
        <fullName evidence="3">DNA recombination protein RmuC homolog</fullName>
    </recommendedName>
</protein>
<evidence type="ECO:0000256" key="2">
    <source>
        <dbReference type="ARBA" id="ARBA00009840"/>
    </source>
</evidence>
<dbReference type="Pfam" id="PF02646">
    <property type="entry name" value="RmuC"/>
    <property type="match status" value="1"/>
</dbReference>
<keyword evidence="6" id="KW-1133">Transmembrane helix</keyword>
<sequence>MMELGGTTLNLSDPVTLLALGGAGLLLLIVILLIMAVRAAGRSARVAAPLAQQMRVLGGHVQQLGQGQEQLRGGLQMVSDTQSNTQAQMMQTMEARLAYVQQQMQDRLADNAARSARSLAEMQQRMTETLHGSSKRTTSSLAQLQERLASIDKAQDNITKLSGDVLSLQDILSNKQTRGSFGEIQLRDIVSKALPSDSYSLQATLSNGKRPDCLIHLPNPPGPIVIDSKFPLEAYEALRRAKTEAETRAAAQQMKTAVRVHLNAIADKYILEGETAEGALMFLPSEAVYAELHANFSELVREGFEKRVWIVSPTTCMATLNTMRAILKDARMREQAGAIRKELGNLNKDVERLAMRVGNLDRHFTQARRDVEEIKVSSEKAAKRAGRLHNFDFEELAEAKTEAIVPLRTPEGNG</sequence>
<evidence type="ECO:0000313" key="8">
    <source>
        <dbReference type="Proteomes" id="UP001326567"/>
    </source>
</evidence>
<comment type="function">
    <text evidence="1">Involved in DNA recombination.</text>
</comment>
<evidence type="ECO:0000256" key="4">
    <source>
        <dbReference type="ARBA" id="ARBA00023054"/>
    </source>
</evidence>
<keyword evidence="6" id="KW-0812">Transmembrane</keyword>
<keyword evidence="4" id="KW-0175">Coiled coil</keyword>
<dbReference type="RefSeq" id="WP_322328423.1">
    <property type="nucleotide sequence ID" value="NZ_CP139725.1"/>
</dbReference>
<evidence type="ECO:0000256" key="5">
    <source>
        <dbReference type="ARBA" id="ARBA00023172"/>
    </source>
</evidence>
<evidence type="ECO:0000313" key="7">
    <source>
        <dbReference type="EMBL" id="WPZ21466.1"/>
    </source>
</evidence>
<evidence type="ECO:0000256" key="6">
    <source>
        <dbReference type="SAM" id="Phobius"/>
    </source>
</evidence>
<dbReference type="Proteomes" id="UP001326567">
    <property type="component" value="Chromosome"/>
</dbReference>
<reference evidence="7 8" key="1">
    <citation type="submission" date="2023-11" db="EMBL/GenBank/DDBJ databases">
        <title>From the Deep-Sea to the Surface: Bacterial Genomes Isolated from the Moytirra Hydrothermal Vent Plume.</title>
        <authorList>
            <person name="Major S.R."/>
        </authorList>
    </citation>
    <scope>NUCLEOTIDE SEQUENCE [LARGE SCALE GENOMIC DNA]</scope>
    <source>
        <strain evidence="7 8">OXR-9</strain>
    </source>
</reference>
<keyword evidence="8" id="KW-1185">Reference proteome</keyword>
<dbReference type="InterPro" id="IPR003798">
    <property type="entry name" value="DNA_recombination_RmuC"/>
</dbReference>
<name>A0ABZ0UZ31_9RHOB</name>
<keyword evidence="5" id="KW-0233">DNA recombination</keyword>
<dbReference type="SUPFAM" id="SSF58113">
    <property type="entry name" value="Apolipoprotein A-I"/>
    <property type="match status" value="1"/>
</dbReference>
<evidence type="ECO:0000256" key="1">
    <source>
        <dbReference type="ARBA" id="ARBA00003416"/>
    </source>
</evidence>
<dbReference type="PANTHER" id="PTHR30563:SF0">
    <property type="entry name" value="DNA RECOMBINATION PROTEIN RMUC"/>
    <property type="match status" value="1"/>
</dbReference>
<dbReference type="PANTHER" id="PTHR30563">
    <property type="entry name" value="DNA RECOMBINATION PROTEIN RMUC"/>
    <property type="match status" value="1"/>
</dbReference>
<accession>A0ABZ0UZ31</accession>
<dbReference type="EMBL" id="CP139725">
    <property type="protein sequence ID" value="WPZ21466.1"/>
    <property type="molecule type" value="Genomic_DNA"/>
</dbReference>
<comment type="similarity">
    <text evidence="2">Belongs to the RmuC family.</text>
</comment>
<keyword evidence="6" id="KW-0472">Membrane</keyword>
<feature type="transmembrane region" description="Helical" evidence="6">
    <location>
        <begin position="15"/>
        <end position="37"/>
    </location>
</feature>